<gene>
    <name evidence="3" type="ORF">C5167_002748</name>
</gene>
<dbReference type="AlphaFoldDB" id="A0A4Y7L1R1"/>
<protein>
    <submittedName>
        <fullName evidence="3">Uncharacterized protein</fullName>
    </submittedName>
</protein>
<dbReference type="Gramene" id="RZC78560">
    <property type="protein sequence ID" value="RZC78560"/>
    <property type="gene ID" value="C5167_002748"/>
</dbReference>
<keyword evidence="4" id="KW-1185">Reference proteome</keyword>
<dbReference type="Proteomes" id="UP000316621">
    <property type="component" value="Chromosome 9"/>
</dbReference>
<dbReference type="EMBL" id="CM010723">
    <property type="protein sequence ID" value="RZC78560.1"/>
    <property type="molecule type" value="Genomic_DNA"/>
</dbReference>
<evidence type="ECO:0000313" key="4">
    <source>
        <dbReference type="Proteomes" id="UP000316621"/>
    </source>
</evidence>
<name>A0A4Y7L1R1_PAPSO</name>
<keyword evidence="2" id="KW-0812">Transmembrane</keyword>
<proteinExistence type="predicted"/>
<accession>A0A4Y7L1R1</accession>
<evidence type="ECO:0000256" key="2">
    <source>
        <dbReference type="SAM" id="Phobius"/>
    </source>
</evidence>
<sequence>MTTSEIADDVRVSVQFSSPGDDKNDKTNPPSSSFRKFLRAMLHLLVKGREEKEVNLTSNCLLPKSEFHIGLDGKHCQNKETARKAYKNYFGGYQCHHPQCWMSKTKDRFLEVLLMVSSFLLSFCTAGAFYFTEALTIAGSHDPVLKHSLAALNRWIARAIMARGRKG</sequence>
<evidence type="ECO:0000256" key="1">
    <source>
        <dbReference type="SAM" id="MobiDB-lite"/>
    </source>
</evidence>
<organism evidence="3 4">
    <name type="scientific">Papaver somniferum</name>
    <name type="common">Opium poppy</name>
    <dbReference type="NCBI Taxonomy" id="3469"/>
    <lineage>
        <taxon>Eukaryota</taxon>
        <taxon>Viridiplantae</taxon>
        <taxon>Streptophyta</taxon>
        <taxon>Embryophyta</taxon>
        <taxon>Tracheophyta</taxon>
        <taxon>Spermatophyta</taxon>
        <taxon>Magnoliopsida</taxon>
        <taxon>Ranunculales</taxon>
        <taxon>Papaveraceae</taxon>
        <taxon>Papaveroideae</taxon>
        <taxon>Papaver</taxon>
    </lineage>
</organism>
<evidence type="ECO:0000313" key="3">
    <source>
        <dbReference type="EMBL" id="RZC78560.1"/>
    </source>
</evidence>
<keyword evidence="2" id="KW-1133">Transmembrane helix</keyword>
<reference evidence="3 4" key="1">
    <citation type="journal article" date="2018" name="Science">
        <title>The opium poppy genome and morphinan production.</title>
        <authorList>
            <person name="Guo L."/>
            <person name="Winzer T."/>
            <person name="Yang X."/>
            <person name="Li Y."/>
            <person name="Ning Z."/>
            <person name="He Z."/>
            <person name="Teodor R."/>
            <person name="Lu Y."/>
            <person name="Bowser T.A."/>
            <person name="Graham I.A."/>
            <person name="Ye K."/>
        </authorList>
    </citation>
    <scope>NUCLEOTIDE SEQUENCE [LARGE SCALE GENOMIC DNA]</scope>
    <source>
        <strain evidence="4">cv. HN1</strain>
        <tissue evidence="3">Leaves</tissue>
    </source>
</reference>
<keyword evidence="2" id="KW-0472">Membrane</keyword>
<feature type="region of interest" description="Disordered" evidence="1">
    <location>
        <begin position="1"/>
        <end position="31"/>
    </location>
</feature>
<feature type="transmembrane region" description="Helical" evidence="2">
    <location>
        <begin position="112"/>
        <end position="131"/>
    </location>
</feature>